<feature type="transmembrane region" description="Helical" evidence="1">
    <location>
        <begin position="116"/>
        <end position="134"/>
    </location>
</feature>
<proteinExistence type="predicted"/>
<reference evidence="2" key="1">
    <citation type="submission" date="2018-05" db="EMBL/GenBank/DDBJ databases">
        <authorList>
            <person name="Lanie J.A."/>
            <person name="Ng W.-L."/>
            <person name="Kazmierczak K.M."/>
            <person name="Andrzejewski T.M."/>
            <person name="Davidsen T.M."/>
            <person name="Wayne K.J."/>
            <person name="Tettelin H."/>
            <person name="Glass J.I."/>
            <person name="Rusch D."/>
            <person name="Podicherti R."/>
            <person name="Tsui H.-C.T."/>
            <person name="Winkler M.E."/>
        </authorList>
    </citation>
    <scope>NUCLEOTIDE SEQUENCE</scope>
</reference>
<organism evidence="2">
    <name type="scientific">marine metagenome</name>
    <dbReference type="NCBI Taxonomy" id="408172"/>
    <lineage>
        <taxon>unclassified sequences</taxon>
        <taxon>metagenomes</taxon>
        <taxon>ecological metagenomes</taxon>
    </lineage>
</organism>
<keyword evidence="1" id="KW-0472">Membrane</keyword>
<gene>
    <name evidence="2" type="ORF">METZ01_LOCUS453429</name>
</gene>
<keyword evidence="1" id="KW-0812">Transmembrane</keyword>
<keyword evidence="1" id="KW-1133">Transmembrane helix</keyword>
<feature type="transmembrane region" description="Helical" evidence="1">
    <location>
        <begin position="21"/>
        <end position="38"/>
    </location>
</feature>
<sequence>MSQETDGDDFFLPDLCQAQSILFLVSIAELLVLVLVLFDTASLRFDWTSLALSSLFVQWLALSSAALLCNLRRWLMRLSVLWATSIAYALILLITLLYSVIAEMILYDYEITPDGWARLVRNLMMAAIVSGMGFRY</sequence>
<name>A0A383A054_9ZZZZ</name>
<evidence type="ECO:0000256" key="1">
    <source>
        <dbReference type="SAM" id="Phobius"/>
    </source>
</evidence>
<feature type="non-terminal residue" evidence="2">
    <location>
        <position position="136"/>
    </location>
</feature>
<dbReference type="EMBL" id="UINC01187712">
    <property type="protein sequence ID" value="SVE00575.1"/>
    <property type="molecule type" value="Genomic_DNA"/>
</dbReference>
<feature type="transmembrane region" description="Helical" evidence="1">
    <location>
        <begin position="50"/>
        <end position="68"/>
    </location>
</feature>
<protein>
    <submittedName>
        <fullName evidence="2">Uncharacterized protein</fullName>
    </submittedName>
</protein>
<accession>A0A383A054</accession>
<dbReference type="AlphaFoldDB" id="A0A383A054"/>
<evidence type="ECO:0000313" key="2">
    <source>
        <dbReference type="EMBL" id="SVE00575.1"/>
    </source>
</evidence>
<feature type="transmembrane region" description="Helical" evidence="1">
    <location>
        <begin position="80"/>
        <end position="101"/>
    </location>
</feature>